<keyword evidence="1" id="KW-0812">Transmembrane</keyword>
<dbReference type="EMBL" id="MFJF01000032">
    <property type="protein sequence ID" value="OGG05490.1"/>
    <property type="molecule type" value="Genomic_DNA"/>
</dbReference>
<organism evidence="2 3">
    <name type="scientific">Candidatus Gottesmanbacteria bacterium RIFCSPHIGHO2_01_FULL_40_15</name>
    <dbReference type="NCBI Taxonomy" id="1798376"/>
    <lineage>
        <taxon>Bacteria</taxon>
        <taxon>Candidatus Gottesmaniibacteriota</taxon>
    </lineage>
</organism>
<dbReference type="Proteomes" id="UP000177354">
    <property type="component" value="Unassembled WGS sequence"/>
</dbReference>
<comment type="caution">
    <text evidence="2">The sequence shown here is derived from an EMBL/GenBank/DDBJ whole genome shotgun (WGS) entry which is preliminary data.</text>
</comment>
<keyword evidence="1" id="KW-0472">Membrane</keyword>
<protein>
    <recommendedName>
        <fullName evidence="4">DUF962 family protein</fullName>
    </recommendedName>
</protein>
<evidence type="ECO:0000313" key="2">
    <source>
        <dbReference type="EMBL" id="OGG05490.1"/>
    </source>
</evidence>
<accession>A0A1F5YZ59</accession>
<evidence type="ECO:0008006" key="4">
    <source>
        <dbReference type="Google" id="ProtNLM"/>
    </source>
</evidence>
<evidence type="ECO:0000313" key="3">
    <source>
        <dbReference type="Proteomes" id="UP000177354"/>
    </source>
</evidence>
<dbReference type="AlphaFoldDB" id="A0A1F5YZ59"/>
<name>A0A1F5YZ59_9BACT</name>
<evidence type="ECO:0000256" key="1">
    <source>
        <dbReference type="SAM" id="Phobius"/>
    </source>
</evidence>
<proteinExistence type="predicted"/>
<feature type="transmembrane region" description="Helical" evidence="1">
    <location>
        <begin position="21"/>
        <end position="41"/>
    </location>
</feature>
<keyword evidence="1" id="KW-1133">Transmembrane helix</keyword>
<sequence>MTRYDKAYKTVRKYFENHPDYNSVVHLLAGVGIGILLTYPLIGPHPIRWSIVFLTLAILGHLYPLTTK</sequence>
<reference evidence="2 3" key="1">
    <citation type="journal article" date="2016" name="Nat. Commun.">
        <title>Thousands of microbial genomes shed light on interconnected biogeochemical processes in an aquifer system.</title>
        <authorList>
            <person name="Anantharaman K."/>
            <person name="Brown C.T."/>
            <person name="Hug L.A."/>
            <person name="Sharon I."/>
            <person name="Castelle C.J."/>
            <person name="Probst A.J."/>
            <person name="Thomas B.C."/>
            <person name="Singh A."/>
            <person name="Wilkins M.J."/>
            <person name="Karaoz U."/>
            <person name="Brodie E.L."/>
            <person name="Williams K.H."/>
            <person name="Hubbard S.S."/>
            <person name="Banfield J.F."/>
        </authorList>
    </citation>
    <scope>NUCLEOTIDE SEQUENCE [LARGE SCALE GENOMIC DNA]</scope>
</reference>
<feature type="transmembrane region" description="Helical" evidence="1">
    <location>
        <begin position="47"/>
        <end position="65"/>
    </location>
</feature>
<gene>
    <name evidence="2" type="ORF">A2777_04420</name>
</gene>